<comment type="catalytic activity">
    <reaction evidence="1">
        <text>(2S,3R)-3-hydroxybutane-1,2,3-tricarboxylate = pyruvate + succinate</text>
        <dbReference type="Rhea" id="RHEA:16809"/>
        <dbReference type="ChEBI" id="CHEBI:15361"/>
        <dbReference type="ChEBI" id="CHEBI:30031"/>
        <dbReference type="ChEBI" id="CHEBI:57429"/>
        <dbReference type="EC" id="4.1.3.30"/>
    </reaction>
</comment>
<dbReference type="InterPro" id="IPR018523">
    <property type="entry name" value="Isocitrate_lyase_ph_CS"/>
</dbReference>
<keyword evidence="3" id="KW-1185">Reference proteome</keyword>
<dbReference type="VEuPathDB" id="FungiDB:JI435_107230"/>
<dbReference type="AlphaFoldDB" id="A0A7U2I7H9"/>
<proteinExistence type="predicted"/>
<organism evidence="2 3">
    <name type="scientific">Phaeosphaeria nodorum (strain SN15 / ATCC MYA-4574 / FGSC 10173)</name>
    <name type="common">Glume blotch fungus</name>
    <name type="synonym">Parastagonospora nodorum</name>
    <dbReference type="NCBI Taxonomy" id="321614"/>
    <lineage>
        <taxon>Eukaryota</taxon>
        <taxon>Fungi</taxon>
        <taxon>Dikarya</taxon>
        <taxon>Ascomycota</taxon>
        <taxon>Pezizomycotina</taxon>
        <taxon>Dothideomycetes</taxon>
        <taxon>Pleosporomycetidae</taxon>
        <taxon>Pleosporales</taxon>
        <taxon>Pleosporineae</taxon>
        <taxon>Phaeosphaeriaceae</taxon>
        <taxon>Parastagonospora</taxon>
    </lineage>
</organism>
<dbReference type="PANTHER" id="PTHR42905">
    <property type="entry name" value="PHOSPHOENOLPYRUVATE CARBOXYLASE"/>
    <property type="match status" value="1"/>
</dbReference>
<sequence length="313" mass="33026">MGSLSGSNGSKRVTAVENLRSMLADPEKFIACPGVYDGFTAQIALREGVDCLYMTGAGTTMSRLGQADMGVATLHDMVTNAGMIAGLSPSTPLIADADTGYGGAIMVGRTVTSYIRAGVAGLHLEDQVVNKRCGHLKGKQLVDVNEYASRIRAAVLAREQSGGDIVIIARTDALQGYGYDEAVKRLKAAITAGADVAFLEGVTSKEDAEKACKELAPTPCLFNNVPGGVSPDFSAEEAKQIGYKIAIFPALAFEVVYPAVRKAIQQLKTIGKVESQEKDGRRYGPKELFQVCGLDEMVEFDNQVGGGAYTNGA</sequence>
<dbReference type="InterPro" id="IPR039556">
    <property type="entry name" value="ICL/PEPM"/>
</dbReference>
<dbReference type="EMBL" id="CP069039">
    <property type="protein sequence ID" value="QRD04789.1"/>
    <property type="molecule type" value="Genomic_DNA"/>
</dbReference>
<dbReference type="GO" id="GO:0046421">
    <property type="term" value="F:methylisocitrate lyase activity"/>
    <property type="evidence" value="ECO:0007669"/>
    <property type="project" value="UniProtKB-EC"/>
</dbReference>
<dbReference type="CDD" id="cd00377">
    <property type="entry name" value="ICL_PEPM"/>
    <property type="match status" value="1"/>
</dbReference>
<dbReference type="SUPFAM" id="SSF51621">
    <property type="entry name" value="Phosphoenolpyruvate/pyruvate domain"/>
    <property type="match status" value="1"/>
</dbReference>
<name>A0A7U2I7H9_PHANO</name>
<evidence type="ECO:0000256" key="1">
    <source>
        <dbReference type="ARBA" id="ARBA00001050"/>
    </source>
</evidence>
<evidence type="ECO:0000313" key="3">
    <source>
        <dbReference type="Proteomes" id="UP000663193"/>
    </source>
</evidence>
<dbReference type="Pfam" id="PF13714">
    <property type="entry name" value="PEP_mutase"/>
    <property type="match status" value="1"/>
</dbReference>
<dbReference type="PANTHER" id="PTHR42905:SF2">
    <property type="entry name" value="PHOSPHOENOLPYRUVATE CARBOXYLASE FAMILY PROTEIN"/>
    <property type="match status" value="1"/>
</dbReference>
<evidence type="ECO:0000313" key="2">
    <source>
        <dbReference type="EMBL" id="QRD04789.1"/>
    </source>
</evidence>
<accession>A0A7U2I7H9</accession>
<dbReference type="Gene3D" id="3.20.20.60">
    <property type="entry name" value="Phosphoenolpyruvate-binding domains"/>
    <property type="match status" value="1"/>
</dbReference>
<gene>
    <name evidence="2" type="ORF">JI435_107230</name>
</gene>
<dbReference type="PROSITE" id="PS00161">
    <property type="entry name" value="ISOCITRATE_LYASE"/>
    <property type="match status" value="1"/>
</dbReference>
<dbReference type="InterPro" id="IPR040442">
    <property type="entry name" value="Pyrv_kinase-like_dom_sf"/>
</dbReference>
<evidence type="ECO:0008006" key="4">
    <source>
        <dbReference type="Google" id="ProtNLM"/>
    </source>
</evidence>
<dbReference type="OMA" id="ARRICID"/>
<dbReference type="OrthoDB" id="1923844at2759"/>
<protein>
    <recommendedName>
        <fullName evidence="4">Methylisocitrate lyase</fullName>
    </recommendedName>
</protein>
<dbReference type="Proteomes" id="UP000663193">
    <property type="component" value="Chromosome 17"/>
</dbReference>
<reference evidence="3" key="1">
    <citation type="journal article" date="2021" name="BMC Genomics">
        <title>Chromosome-level genome assembly and manually-curated proteome of model necrotroph Parastagonospora nodorum Sn15 reveals a genome-wide trove of candidate effector homologs, and redundancy of virulence-related functions within an accessory chromosome.</title>
        <authorList>
            <person name="Bertazzoni S."/>
            <person name="Jones D.A.B."/>
            <person name="Phan H.T."/>
            <person name="Tan K.-C."/>
            <person name="Hane J.K."/>
        </authorList>
    </citation>
    <scope>NUCLEOTIDE SEQUENCE [LARGE SCALE GENOMIC DNA]</scope>
    <source>
        <strain evidence="3">SN15 / ATCC MYA-4574 / FGSC 10173)</strain>
    </source>
</reference>
<dbReference type="InterPro" id="IPR015813">
    <property type="entry name" value="Pyrv/PenolPyrv_kinase-like_dom"/>
</dbReference>